<name>A0A507BFG4_9PEZI</name>
<dbReference type="PANTHER" id="PTHR47784:SF9">
    <property type="entry name" value="ZN(II)2CYS6 TRANSCRIPTION FACTOR (EUROFUNG)"/>
    <property type="match status" value="1"/>
</dbReference>
<dbReference type="EMBL" id="SKBQ01000013">
    <property type="protein sequence ID" value="TPX17504.1"/>
    <property type="molecule type" value="Genomic_DNA"/>
</dbReference>
<protein>
    <recommendedName>
        <fullName evidence="3">Zn(2)-C6 fungal-type domain-containing protein</fullName>
    </recommendedName>
</protein>
<sequence length="447" mass="50274">MASRNKGREISPAQRKRRAHKKHVQSLSLRLTITVPNETNTVSNQKQKCDEARPHCSRCRVLGVSCVYGSKLTAETLYSGTCFSAKSSPAPNPPRSPAAPLPVIPSSRPADVFQLAPVDVELIEKFQLRVVRTIGSERTGQHYADNVLPLAFSVRRTATSYISVHPTDRALQQNSILMHAVLAYSRFHDIVASNGPIARRRRDIYHWNSALKLLHDRLSTPLDASETSAVHMAASLVSLGTVASTEAETPYEAWPLRPPSVLDLMWLRMCSGKMLVFEMADSSRPHAAGPLRDCTVEIEGIVARQHKLITQPFDPKTLPTGLCEVFGFDGAHTDSPYYCGIAGLADLYGHQEINGQHHMLLTAMVWGLEDRFQKLLHQKDEKALLILLYWYAKLCSRRIWWLWRHSWTEGLAICIYLERAWAKQPKLLSLLLWPRLTLTAASEQTFE</sequence>
<dbReference type="GO" id="GO:0001228">
    <property type="term" value="F:DNA-binding transcription activator activity, RNA polymerase II-specific"/>
    <property type="evidence" value="ECO:0007669"/>
    <property type="project" value="TreeGrafter"/>
</dbReference>
<dbReference type="Gene3D" id="4.10.240.10">
    <property type="entry name" value="Zn(2)-C6 fungal-type DNA-binding domain"/>
    <property type="match status" value="1"/>
</dbReference>
<dbReference type="RefSeq" id="XP_030999215.1">
    <property type="nucleotide sequence ID" value="XM_031137415.1"/>
</dbReference>
<gene>
    <name evidence="4" type="ORF">E0L32_003147</name>
</gene>
<dbReference type="OrthoDB" id="3031538at2759"/>
<proteinExistence type="predicted"/>
<dbReference type="InterPro" id="IPR001138">
    <property type="entry name" value="Zn2Cys6_DnaBD"/>
</dbReference>
<dbReference type="InterPro" id="IPR036864">
    <property type="entry name" value="Zn2-C6_fun-type_DNA-bd_sf"/>
</dbReference>
<feature type="region of interest" description="Disordered" evidence="2">
    <location>
        <begin position="1"/>
        <end position="26"/>
    </location>
</feature>
<evidence type="ECO:0000313" key="5">
    <source>
        <dbReference type="Proteomes" id="UP000319257"/>
    </source>
</evidence>
<dbReference type="Pfam" id="PF11951">
    <property type="entry name" value="Fungal_trans_2"/>
    <property type="match status" value="1"/>
</dbReference>
<evidence type="ECO:0000313" key="4">
    <source>
        <dbReference type="EMBL" id="TPX17504.1"/>
    </source>
</evidence>
<dbReference type="GO" id="GO:0008270">
    <property type="term" value="F:zinc ion binding"/>
    <property type="evidence" value="ECO:0007669"/>
    <property type="project" value="InterPro"/>
</dbReference>
<evidence type="ECO:0000259" key="3">
    <source>
        <dbReference type="Pfam" id="PF00172"/>
    </source>
</evidence>
<dbReference type="InParanoid" id="A0A507BFG4"/>
<dbReference type="CDD" id="cd00067">
    <property type="entry name" value="GAL4"/>
    <property type="match status" value="1"/>
</dbReference>
<keyword evidence="1" id="KW-0539">Nucleus</keyword>
<organism evidence="4 5">
    <name type="scientific">Thyridium curvatum</name>
    <dbReference type="NCBI Taxonomy" id="1093900"/>
    <lineage>
        <taxon>Eukaryota</taxon>
        <taxon>Fungi</taxon>
        <taxon>Dikarya</taxon>
        <taxon>Ascomycota</taxon>
        <taxon>Pezizomycotina</taxon>
        <taxon>Sordariomycetes</taxon>
        <taxon>Sordariomycetidae</taxon>
        <taxon>Thyridiales</taxon>
        <taxon>Thyridiaceae</taxon>
        <taxon>Thyridium</taxon>
    </lineage>
</organism>
<accession>A0A507BFG4</accession>
<reference evidence="4 5" key="1">
    <citation type="submission" date="2019-06" db="EMBL/GenBank/DDBJ databases">
        <title>Draft genome sequence of the filamentous fungus Phialemoniopsis curvata isolated from diesel fuel.</title>
        <authorList>
            <person name="Varaljay V.A."/>
            <person name="Lyon W.J."/>
            <person name="Crouch A.L."/>
            <person name="Drake C.E."/>
            <person name="Hollomon J.M."/>
            <person name="Nadeau L.J."/>
            <person name="Nunn H.S."/>
            <person name="Stevenson B.S."/>
            <person name="Bojanowski C.L."/>
            <person name="Crookes-Goodson W.J."/>
        </authorList>
    </citation>
    <scope>NUCLEOTIDE SEQUENCE [LARGE SCALE GENOMIC DNA]</scope>
    <source>
        <strain evidence="4 5">D216</strain>
    </source>
</reference>
<evidence type="ECO:0000256" key="2">
    <source>
        <dbReference type="SAM" id="MobiDB-lite"/>
    </source>
</evidence>
<feature type="compositionally biased region" description="Basic residues" evidence="2">
    <location>
        <begin position="14"/>
        <end position="24"/>
    </location>
</feature>
<dbReference type="InterPro" id="IPR021858">
    <property type="entry name" value="Fun_TF"/>
</dbReference>
<feature type="domain" description="Zn(2)-C6 fungal-type" evidence="3">
    <location>
        <begin position="45"/>
        <end position="71"/>
    </location>
</feature>
<evidence type="ECO:0000256" key="1">
    <source>
        <dbReference type="ARBA" id="ARBA00023242"/>
    </source>
</evidence>
<dbReference type="SUPFAM" id="SSF57701">
    <property type="entry name" value="Zn2/Cys6 DNA-binding domain"/>
    <property type="match status" value="1"/>
</dbReference>
<dbReference type="AlphaFoldDB" id="A0A507BFG4"/>
<keyword evidence="5" id="KW-1185">Reference proteome</keyword>
<dbReference type="PANTHER" id="PTHR47784">
    <property type="entry name" value="STEROL UPTAKE CONTROL PROTEIN 2"/>
    <property type="match status" value="1"/>
</dbReference>
<dbReference type="GeneID" id="41970594"/>
<dbReference type="Proteomes" id="UP000319257">
    <property type="component" value="Unassembled WGS sequence"/>
</dbReference>
<comment type="caution">
    <text evidence="4">The sequence shown here is derived from an EMBL/GenBank/DDBJ whole genome shotgun (WGS) entry which is preliminary data.</text>
</comment>
<dbReference type="InterPro" id="IPR053157">
    <property type="entry name" value="Sterol_Uptake_Regulator"/>
</dbReference>
<dbReference type="Pfam" id="PF00172">
    <property type="entry name" value="Zn_clus"/>
    <property type="match status" value="1"/>
</dbReference>
<dbReference type="STRING" id="1093900.A0A507BFG4"/>